<dbReference type="AlphaFoldDB" id="A0A0A2C4D9"/>
<name>A0A0A2C4D9_PROMR</name>
<evidence type="ECO:0000313" key="2">
    <source>
        <dbReference type="Proteomes" id="UP000030392"/>
    </source>
</evidence>
<dbReference type="PANTHER" id="PTHR47200">
    <property type="entry name" value="THYLAKOID LUMENAL 15 KDA PROTEIN 1, CHLOROPLASTIC"/>
    <property type="match status" value="1"/>
</dbReference>
<dbReference type="Gene3D" id="2.160.20.80">
    <property type="entry name" value="E3 ubiquitin-protein ligase SopA"/>
    <property type="match status" value="1"/>
</dbReference>
<dbReference type="Pfam" id="PF13599">
    <property type="entry name" value="Pentapeptide_4"/>
    <property type="match status" value="1"/>
</dbReference>
<dbReference type="RefSeq" id="WP_036907113.1">
    <property type="nucleotide sequence ID" value="NZ_CP138967.1"/>
</dbReference>
<dbReference type="SUPFAM" id="SSF141571">
    <property type="entry name" value="Pentapeptide repeat-like"/>
    <property type="match status" value="1"/>
</dbReference>
<protein>
    <submittedName>
        <fullName evidence="1">Putative thylakoid membrane protein</fullName>
    </submittedName>
</protein>
<organism evidence="1 2">
    <name type="scientific">Prochlorococcus marinus str. PAC1</name>
    <dbReference type="NCBI Taxonomy" id="59924"/>
    <lineage>
        <taxon>Bacteria</taxon>
        <taxon>Bacillati</taxon>
        <taxon>Cyanobacteriota</taxon>
        <taxon>Cyanophyceae</taxon>
        <taxon>Synechococcales</taxon>
        <taxon>Prochlorococcaceae</taxon>
        <taxon>Prochlorococcus</taxon>
    </lineage>
</organism>
<sequence>MFKRLLFFVSSVLFFFYPLPAYSALDYGKQTLIGSDFSNIDLKGATFYLSDLQDSDFSGSDLQGASFFDAKLENANLSNTNMRDVTMDAAILNGANLSNSILEGAFAYNAKFENVIIEGADFTDVLIANDVRNKLCLIANGINSVTNKKTSETLDCY</sequence>
<comment type="caution">
    <text evidence="1">The sequence shown here is derived from an EMBL/GenBank/DDBJ whole genome shotgun (WGS) entry which is preliminary data.</text>
</comment>
<gene>
    <name evidence="1" type="ORF">EV03_1878</name>
</gene>
<accession>A0A0A2C4D9</accession>
<dbReference type="InterPro" id="IPR044213">
    <property type="entry name" value="At2g44920-like"/>
</dbReference>
<evidence type="ECO:0000313" key="1">
    <source>
        <dbReference type="EMBL" id="KGG19494.1"/>
    </source>
</evidence>
<dbReference type="PANTHER" id="PTHR47200:SF2">
    <property type="entry name" value="THYLAKOID LUMENAL 15 KDA PROTEIN 1, CHLOROPLASTIC"/>
    <property type="match status" value="1"/>
</dbReference>
<dbReference type="EMBL" id="JNAX01000015">
    <property type="protein sequence ID" value="KGG19494.1"/>
    <property type="molecule type" value="Genomic_DNA"/>
</dbReference>
<proteinExistence type="predicted"/>
<reference evidence="2" key="1">
    <citation type="journal article" date="2014" name="Sci. Data">
        <title>Genomes of diverse isolates of the marine cyanobacterium Prochlorococcus.</title>
        <authorList>
            <person name="Biller S."/>
            <person name="Berube P."/>
            <person name="Thompson J."/>
            <person name="Kelly L."/>
            <person name="Roggensack S."/>
            <person name="Awad L."/>
            <person name="Roache-Johnson K."/>
            <person name="Ding H."/>
            <person name="Giovannoni S.J."/>
            <person name="Moore L.R."/>
            <person name="Chisholm S.W."/>
        </authorList>
    </citation>
    <scope>NUCLEOTIDE SEQUENCE [LARGE SCALE GENOMIC DNA]</scope>
    <source>
        <strain evidence="2">PAC1</strain>
    </source>
</reference>
<dbReference type="Proteomes" id="UP000030392">
    <property type="component" value="Unassembled WGS sequence"/>
</dbReference>
<dbReference type="InterPro" id="IPR001646">
    <property type="entry name" value="5peptide_repeat"/>
</dbReference>